<protein>
    <submittedName>
        <fullName evidence="1">Uncharacterized protein</fullName>
    </submittedName>
</protein>
<accession>A0A2T3KL30</accession>
<dbReference type="EMBL" id="PYNF01000003">
    <property type="protein sequence ID" value="PSV00363.1"/>
    <property type="molecule type" value="Genomic_DNA"/>
</dbReference>
<evidence type="ECO:0000313" key="1">
    <source>
        <dbReference type="EMBL" id="PSV00363.1"/>
    </source>
</evidence>
<dbReference type="AlphaFoldDB" id="A0A2T3KL30"/>
<name>A0A2T3KL30_9GAMM</name>
<proteinExistence type="predicted"/>
<sequence>MINHILFLETATKTIVSKHHLSCDVSIGQAASYELECLINIHPLDRSKENVISIMLSENMEKYFQIFDSGANNLAALDKIEYYQDALELTKEIFNSAIINRMFSLACDGNKKNLFKEKGSSLNL</sequence>
<gene>
    <name evidence="1" type="ORF">C9J27_04345</name>
</gene>
<organism evidence="1 2">
    <name type="scientific">Photobacterium kishitanii</name>
    <dbReference type="NCBI Taxonomy" id="318456"/>
    <lineage>
        <taxon>Bacteria</taxon>
        <taxon>Pseudomonadati</taxon>
        <taxon>Pseudomonadota</taxon>
        <taxon>Gammaproteobacteria</taxon>
        <taxon>Vibrionales</taxon>
        <taxon>Vibrionaceae</taxon>
        <taxon>Photobacterium</taxon>
    </lineage>
</organism>
<comment type="caution">
    <text evidence="1">The sequence shown here is derived from an EMBL/GenBank/DDBJ whole genome shotgun (WGS) entry which is preliminary data.</text>
</comment>
<dbReference type="RefSeq" id="WP_107288993.1">
    <property type="nucleotide sequence ID" value="NZ_PYNF01000003.1"/>
</dbReference>
<evidence type="ECO:0000313" key="2">
    <source>
        <dbReference type="Proteomes" id="UP000241426"/>
    </source>
</evidence>
<dbReference type="Proteomes" id="UP000241426">
    <property type="component" value="Unassembled WGS sequence"/>
</dbReference>
<reference evidence="1 2" key="1">
    <citation type="submission" date="2018-01" db="EMBL/GenBank/DDBJ databases">
        <title>Whole genome sequencing of Histamine producing bacteria.</title>
        <authorList>
            <person name="Butler K."/>
        </authorList>
    </citation>
    <scope>NUCLEOTIDE SEQUENCE [LARGE SCALE GENOMIC DNA]</scope>
    <source>
        <strain evidence="1 2">FS-7.2</strain>
    </source>
</reference>